<evidence type="ECO:0000313" key="1">
    <source>
        <dbReference type="EMBL" id="ALA97216.1"/>
    </source>
</evidence>
<protein>
    <submittedName>
        <fullName evidence="1">Uncharacterized protein</fullName>
    </submittedName>
</protein>
<keyword evidence="2" id="KW-1185">Reference proteome</keyword>
<dbReference type="KEGG" id="skn:SKUN_00297"/>
<organism evidence="1 2">
    <name type="scientific">Spiroplasma kunkelii CR2-3x</name>
    <dbReference type="NCBI Taxonomy" id="273035"/>
    <lineage>
        <taxon>Bacteria</taxon>
        <taxon>Bacillati</taxon>
        <taxon>Mycoplasmatota</taxon>
        <taxon>Mollicutes</taxon>
        <taxon>Entomoplasmatales</taxon>
        <taxon>Spiroplasmataceae</taxon>
        <taxon>Spiroplasma</taxon>
    </lineage>
</organism>
<reference evidence="1 2" key="1">
    <citation type="journal article" date="2015" name="Genome Announc.">
        <title>Complete Genome Sequence of Spiroplasma kunkelii Strain CR2-3x, Causal Agent of Corn Stunt Disease in Zea mays L.</title>
        <authorList>
            <person name="Davis R.E."/>
            <person name="Shao J."/>
            <person name="Dally E.L."/>
            <person name="Zhao Y."/>
            <person name="Gasparich G.E."/>
            <person name="Gaynor B.J."/>
            <person name="Athey J.C."/>
            <person name="Harrison N.A."/>
            <person name="Donofrio N."/>
        </authorList>
    </citation>
    <scope>NUCLEOTIDE SEQUENCE [LARGE SCALE GENOMIC DNA]</scope>
    <source>
        <strain evidence="1 2">CR2-3x</strain>
    </source>
</reference>
<dbReference type="PATRIC" id="fig|273035.7.peg.348"/>
<evidence type="ECO:0000313" key="2">
    <source>
        <dbReference type="Proteomes" id="UP000062963"/>
    </source>
</evidence>
<dbReference type="EMBL" id="CP010899">
    <property type="protein sequence ID" value="ALA97216.1"/>
    <property type="molecule type" value="Genomic_DNA"/>
</dbReference>
<name>A0A0K2JG50_SPIKU</name>
<dbReference type="Proteomes" id="UP000062963">
    <property type="component" value="Chromosome"/>
</dbReference>
<proteinExistence type="predicted"/>
<dbReference type="RefSeq" id="WP_053390548.1">
    <property type="nucleotide sequence ID" value="NZ_CP010899.1"/>
</dbReference>
<accession>A0A0K2JG50</accession>
<sequence>MQTMWNTRIDMLNEIKEDLGIPNIDEIKSAEQITAEIYSKQFLTWPTIEREKMLFLNFLSNFGKKFLMFLN</sequence>
<dbReference type="OrthoDB" id="388863at2"/>
<dbReference type="AlphaFoldDB" id="A0A0K2JG50"/>
<gene>
    <name evidence="1" type="ORF">SKUN_00297</name>
</gene>